<comment type="caution">
    <text evidence="2">The sequence shown here is derived from an EMBL/GenBank/DDBJ whole genome shotgun (WGS) entry which is preliminary data.</text>
</comment>
<feature type="region of interest" description="Disordered" evidence="1">
    <location>
        <begin position="1"/>
        <end position="29"/>
    </location>
</feature>
<organism evidence="2 3">
    <name type="scientific">Phyllosticta citriasiana</name>
    <dbReference type="NCBI Taxonomy" id="595635"/>
    <lineage>
        <taxon>Eukaryota</taxon>
        <taxon>Fungi</taxon>
        <taxon>Dikarya</taxon>
        <taxon>Ascomycota</taxon>
        <taxon>Pezizomycotina</taxon>
        <taxon>Dothideomycetes</taxon>
        <taxon>Dothideomycetes incertae sedis</taxon>
        <taxon>Botryosphaeriales</taxon>
        <taxon>Phyllostictaceae</taxon>
        <taxon>Phyllosticta</taxon>
    </lineage>
</organism>
<reference evidence="2 3" key="1">
    <citation type="submission" date="2024-04" db="EMBL/GenBank/DDBJ databases">
        <title>Phyllosticta paracitricarpa is synonymous to the EU quarantine fungus P. citricarpa based on phylogenomic analyses.</title>
        <authorList>
            <consortium name="Lawrence Berkeley National Laboratory"/>
            <person name="Van Ingen-Buijs V.A."/>
            <person name="Van Westerhoven A.C."/>
            <person name="Haridas S."/>
            <person name="Skiadas P."/>
            <person name="Martin F."/>
            <person name="Groenewald J.Z."/>
            <person name="Crous P.W."/>
            <person name="Seidl M.F."/>
        </authorList>
    </citation>
    <scope>NUCLEOTIDE SEQUENCE [LARGE SCALE GENOMIC DNA]</scope>
    <source>
        <strain evidence="2 3">CBS 123371</strain>
    </source>
</reference>
<evidence type="ECO:0000313" key="3">
    <source>
        <dbReference type="Proteomes" id="UP001363622"/>
    </source>
</evidence>
<name>A0ABR1KPL1_9PEZI</name>
<evidence type="ECO:0000256" key="1">
    <source>
        <dbReference type="SAM" id="MobiDB-lite"/>
    </source>
</evidence>
<feature type="non-terminal residue" evidence="2">
    <location>
        <position position="1"/>
    </location>
</feature>
<proteinExistence type="predicted"/>
<protein>
    <submittedName>
        <fullName evidence="2">Uncharacterized protein</fullName>
    </submittedName>
</protein>
<gene>
    <name evidence="2" type="ORF">IWZ03DRAFT_327853</name>
</gene>
<keyword evidence="3" id="KW-1185">Reference proteome</keyword>
<dbReference type="Proteomes" id="UP001363622">
    <property type="component" value="Unassembled WGS sequence"/>
</dbReference>
<sequence length="98" mass="10853">VKEKNGIPRTYLQLSHPHHLHPNSSPPRSRLCPSQRYVLDTITHCTASPAVPVAACPLRARLHPLFLDPRRRRDSIIVTSISPLCALLDLVSTASLTC</sequence>
<dbReference type="EMBL" id="JBBPHU010000004">
    <property type="protein sequence ID" value="KAK7518864.1"/>
    <property type="molecule type" value="Genomic_DNA"/>
</dbReference>
<evidence type="ECO:0000313" key="2">
    <source>
        <dbReference type="EMBL" id="KAK7518864.1"/>
    </source>
</evidence>
<accession>A0ABR1KPL1</accession>